<keyword evidence="4" id="KW-0378">Hydrolase</keyword>
<dbReference type="AlphaFoldDB" id="H5TC81"/>
<dbReference type="InterPro" id="IPR051912">
    <property type="entry name" value="Alkylbase_DNA_Glycosylase/TA"/>
</dbReference>
<dbReference type="GO" id="GO:0006285">
    <property type="term" value="P:base-excision repair, AP site formation"/>
    <property type="evidence" value="ECO:0007669"/>
    <property type="project" value="TreeGrafter"/>
</dbReference>
<dbReference type="Pfam" id="PF06029">
    <property type="entry name" value="AlkA_N"/>
    <property type="match status" value="1"/>
</dbReference>
<reference evidence="4 5" key="1">
    <citation type="journal article" date="2012" name="J. Bacteriol.">
        <title>Genome sequence of proteorhodopsin-containing sea ice bacterium Glaciecola punicea ACAM 611T.</title>
        <authorList>
            <person name="Qin Q.-L."/>
            <person name="Xie B.-B."/>
            <person name="Shu Y.-L."/>
            <person name="Rong J.-C."/>
            <person name="Zhao D.-L."/>
            <person name="Zhang X.-Y."/>
            <person name="Chen X.-L."/>
            <person name="Zhou B.-C."/>
            <person name="Zhanga Y.-Z."/>
        </authorList>
    </citation>
    <scope>NUCLEOTIDE SEQUENCE [LARGE SCALE GENOMIC DNA]</scope>
    <source>
        <strain evidence="4 5">ACAM 611</strain>
    </source>
</reference>
<evidence type="ECO:0000256" key="1">
    <source>
        <dbReference type="ARBA" id="ARBA00022763"/>
    </source>
</evidence>
<accession>H5TC81</accession>
<keyword evidence="2" id="KW-0234">DNA repair</keyword>
<dbReference type="GO" id="GO:0006307">
    <property type="term" value="P:DNA alkylation repair"/>
    <property type="evidence" value="ECO:0007669"/>
    <property type="project" value="TreeGrafter"/>
</dbReference>
<comment type="caution">
    <text evidence="4">The sequence shown here is derived from an EMBL/GenBank/DDBJ whole genome shotgun (WGS) entry which is preliminary data.</text>
</comment>
<keyword evidence="4" id="KW-0326">Glycosidase</keyword>
<dbReference type="GO" id="GO:0043916">
    <property type="term" value="F:DNA-7-methylguanine glycosylase activity"/>
    <property type="evidence" value="ECO:0007669"/>
    <property type="project" value="TreeGrafter"/>
</dbReference>
<dbReference type="SUPFAM" id="SSF55945">
    <property type="entry name" value="TATA-box binding protein-like"/>
    <property type="match status" value="1"/>
</dbReference>
<dbReference type="Gene3D" id="3.30.310.20">
    <property type="entry name" value="DNA-3-methyladenine glycosylase AlkA, N-terminal domain"/>
    <property type="match status" value="1"/>
</dbReference>
<dbReference type="PANTHER" id="PTHR43003:SF13">
    <property type="entry name" value="DNA-3-METHYLADENINE GLYCOSYLASE 2"/>
    <property type="match status" value="1"/>
</dbReference>
<evidence type="ECO:0000313" key="4">
    <source>
        <dbReference type="EMBL" id="GAB55908.1"/>
    </source>
</evidence>
<reference evidence="4 5" key="2">
    <citation type="journal article" date="2017" name="Antonie Van Leeuwenhoek">
        <title>Rhizobium rhizosphaerae sp. nov., a novel species isolated from rice rhizosphere.</title>
        <authorList>
            <person name="Zhao J.J."/>
            <person name="Zhang J."/>
            <person name="Zhang R.J."/>
            <person name="Zhang C.W."/>
            <person name="Yin H.Q."/>
            <person name="Zhang X.X."/>
        </authorList>
    </citation>
    <scope>NUCLEOTIDE SEQUENCE [LARGE SCALE GENOMIC DNA]</scope>
    <source>
        <strain evidence="4 5">ACAM 611</strain>
    </source>
</reference>
<dbReference type="GO" id="GO:0008725">
    <property type="term" value="F:DNA-3-methyladenine glycosylase activity"/>
    <property type="evidence" value="ECO:0007669"/>
    <property type="project" value="TreeGrafter"/>
</dbReference>
<dbReference type="InterPro" id="IPR037046">
    <property type="entry name" value="AlkA_N_sf"/>
</dbReference>
<feature type="domain" description="DNA-3-methyladenine glycosylase AlkA N-terminal" evidence="3">
    <location>
        <begin position="1"/>
        <end position="122"/>
    </location>
</feature>
<dbReference type="InterPro" id="IPR010316">
    <property type="entry name" value="AlkA_N"/>
</dbReference>
<proteinExistence type="predicted"/>
<evidence type="ECO:0000259" key="3">
    <source>
        <dbReference type="SMART" id="SM01009"/>
    </source>
</evidence>
<dbReference type="Gene3D" id="1.10.1670.10">
    <property type="entry name" value="Helix-hairpin-Helix base-excision DNA repair enzymes (C-terminal)"/>
    <property type="match status" value="1"/>
</dbReference>
<dbReference type="GO" id="GO:0032993">
    <property type="term" value="C:protein-DNA complex"/>
    <property type="evidence" value="ECO:0007669"/>
    <property type="project" value="TreeGrafter"/>
</dbReference>
<evidence type="ECO:0000256" key="2">
    <source>
        <dbReference type="ARBA" id="ARBA00023204"/>
    </source>
</evidence>
<dbReference type="InterPro" id="IPR011257">
    <property type="entry name" value="DNA_glycosylase"/>
</dbReference>
<dbReference type="SUPFAM" id="SSF48150">
    <property type="entry name" value="DNA-glycosylase"/>
    <property type="match status" value="1"/>
</dbReference>
<keyword evidence="1" id="KW-0227">DNA damage</keyword>
<dbReference type="PANTHER" id="PTHR43003">
    <property type="entry name" value="DNA-3-METHYLADENINE GLYCOSYLASE"/>
    <property type="match status" value="1"/>
</dbReference>
<dbReference type="GO" id="GO:0032131">
    <property type="term" value="F:alkylated DNA binding"/>
    <property type="evidence" value="ECO:0007669"/>
    <property type="project" value="TreeGrafter"/>
</dbReference>
<keyword evidence="5" id="KW-1185">Reference proteome</keyword>
<dbReference type="EMBL" id="BAET01000019">
    <property type="protein sequence ID" value="GAB55908.1"/>
    <property type="molecule type" value="Genomic_DNA"/>
</dbReference>
<dbReference type="eggNOG" id="COG0122">
    <property type="taxonomic scope" value="Bacteria"/>
</dbReference>
<protein>
    <submittedName>
        <fullName evidence="4">AraC family transcriptional regulator, regulatory protein of adaptative response</fullName>
        <ecNumber evidence="4">3.2.2.21</ecNumber>
    </submittedName>
</protein>
<organism evidence="4 5">
    <name type="scientific">Glaciecola punicea ACAM 611</name>
    <dbReference type="NCBI Taxonomy" id="1121923"/>
    <lineage>
        <taxon>Bacteria</taxon>
        <taxon>Pseudomonadati</taxon>
        <taxon>Pseudomonadota</taxon>
        <taxon>Gammaproteobacteria</taxon>
        <taxon>Alteromonadales</taxon>
        <taxon>Alteromonadaceae</taxon>
        <taxon>Glaciecola</taxon>
    </lineage>
</organism>
<dbReference type="Gene3D" id="1.10.340.30">
    <property type="entry name" value="Hypothetical protein, domain 2"/>
    <property type="match status" value="1"/>
</dbReference>
<dbReference type="STRING" id="56804.BAE46_06945"/>
<dbReference type="GO" id="GO:0005737">
    <property type="term" value="C:cytoplasm"/>
    <property type="evidence" value="ECO:0007669"/>
    <property type="project" value="TreeGrafter"/>
</dbReference>
<sequence>MTYRPPYNWPQLRDFLAKRQIHGNEQVHENGFSKILSVADKRGDGSNEYVPIKVDITHAAKQNGFYLTFNAAHSRHTLSITNTIRRMLDLDINPQLIETGLRNAGLPENEIVSGLRIPGVASGFEAGCRAILGQQVSVTAAVNKVNQLHAFFAEQNGVYDLVFRFPTPDEVASNDLLFLKMPAARRQSLISLGKFYQHCEPLAALENDEPSDTAGLTNTAELTNTAGLINIKGIGPWTVNYVLLRAIGESDIWLDTDLVIKQQLAKRREQGRAINAELAAPWRSYLTLNLWRLAGLSH</sequence>
<dbReference type="SMART" id="SM01009">
    <property type="entry name" value="AlkA_N"/>
    <property type="match status" value="1"/>
</dbReference>
<name>H5TC81_9ALTE</name>
<dbReference type="EC" id="3.2.2.21" evidence="4"/>
<dbReference type="InterPro" id="IPR023170">
    <property type="entry name" value="HhH_base_excis_C"/>
</dbReference>
<dbReference type="Proteomes" id="UP000053586">
    <property type="component" value="Unassembled WGS sequence"/>
</dbReference>
<evidence type="ECO:0000313" key="5">
    <source>
        <dbReference type="Proteomes" id="UP000053586"/>
    </source>
</evidence>
<gene>
    <name evidence="4" type="ORF">GPUN_1792</name>
</gene>